<dbReference type="KEGG" id="acan:ACA1_400350"/>
<feature type="compositionally biased region" description="Basic residues" evidence="2">
    <location>
        <begin position="547"/>
        <end position="559"/>
    </location>
</feature>
<dbReference type="VEuPathDB" id="AmoebaDB:ACA1_400350"/>
<dbReference type="InterPro" id="IPR000198">
    <property type="entry name" value="RhoGAP_dom"/>
</dbReference>
<dbReference type="SUPFAM" id="SSF50729">
    <property type="entry name" value="PH domain-like"/>
    <property type="match status" value="1"/>
</dbReference>
<dbReference type="GO" id="GO:0005737">
    <property type="term" value="C:cytoplasm"/>
    <property type="evidence" value="ECO:0007669"/>
    <property type="project" value="TreeGrafter"/>
</dbReference>
<keyword evidence="6" id="KW-1185">Reference proteome</keyword>
<dbReference type="InterPro" id="IPR008936">
    <property type="entry name" value="Rho_GTPase_activation_prot"/>
</dbReference>
<dbReference type="InterPro" id="IPR001849">
    <property type="entry name" value="PH_domain"/>
</dbReference>
<feature type="region of interest" description="Disordered" evidence="2">
    <location>
        <begin position="788"/>
        <end position="815"/>
    </location>
</feature>
<feature type="region of interest" description="Disordered" evidence="2">
    <location>
        <begin position="540"/>
        <end position="563"/>
    </location>
</feature>
<feature type="region of interest" description="Disordered" evidence="2">
    <location>
        <begin position="601"/>
        <end position="660"/>
    </location>
</feature>
<gene>
    <name evidence="5" type="ORF">ACA1_400350</name>
</gene>
<feature type="compositionally biased region" description="Basic residues" evidence="2">
    <location>
        <begin position="632"/>
        <end position="641"/>
    </location>
</feature>
<proteinExistence type="predicted"/>
<evidence type="ECO:0000259" key="4">
    <source>
        <dbReference type="PROSITE" id="PS50238"/>
    </source>
</evidence>
<evidence type="ECO:0000313" key="5">
    <source>
        <dbReference type="EMBL" id="ELR11968.1"/>
    </source>
</evidence>
<dbReference type="RefSeq" id="XP_004333981.1">
    <property type="nucleotide sequence ID" value="XM_004333933.1"/>
</dbReference>
<dbReference type="Pfam" id="PF00169">
    <property type="entry name" value="PH"/>
    <property type="match status" value="1"/>
</dbReference>
<dbReference type="Pfam" id="PF00620">
    <property type="entry name" value="RhoGAP"/>
    <property type="match status" value="1"/>
</dbReference>
<dbReference type="SMART" id="SM00324">
    <property type="entry name" value="RhoGAP"/>
    <property type="match status" value="1"/>
</dbReference>
<dbReference type="SUPFAM" id="SSF48350">
    <property type="entry name" value="GTPase activation domain, GAP"/>
    <property type="match status" value="1"/>
</dbReference>
<evidence type="ECO:0000256" key="1">
    <source>
        <dbReference type="ARBA" id="ARBA00022468"/>
    </source>
</evidence>
<name>L8GGU5_ACACF</name>
<sequence length="815" mass="88874">MSLRWKKLSATTSAVPVRRGAKTLQARPCASASTVPKLPKLPDLNSRAAGRSPSEAGEVDHLPVSLDAHVTHKIQEFLRRLVGGFHGPEVEAFVSIDTPPSRTLNLIEAWLFGPEAEKGVAKQGEMSEYKAGDKQWEPWYFVLRGSSLLKYRSARQENDPASVYELGTAATARAATEHQPAGGGVEGSDGEQHALELEYNGKTRRLACASRQQADQWIDAFNQLNASDTTSSSISSSSNDNRKRRNVVFGVELPRVTHVKNDPWWRLSGPKPGQGASFIACGAAQYVDELAGFLLAAGKEKEGLFDQLPTTELVRQVREGESVDYGAYQRTPEKVAGLLLVFLHQLPAPLIPFEFYDSFVAAFSIQEEKKRKKLVKALLSLLPSLNLKVLRLVVGFLAHFLATLPKNSGSSITSAFAGVILRPLCYGDVARYAAAATPRLLDLLVACRHKFWNYEEGFGEGEAKPSRAEGSFARTKSAAEIRTHAKLAESRVSKFEPKAQAQATVVPVIKFDEADPETESCRAARSGTLDLFAQMAQGAATMQKSATAKRRERRKRSLTFHKEGSASIVTASAAPSPSVAVSSTPAIRRLTKSNTVDSLEWKKPAAADTSDKCGPEGEAAGPKATATLGTAAKRRERRKRSLTREQLQSTPPATSGEQSASQLFVGAVHKVKAGMTMNARLAEISRLKQQRMGLDNVVKANDAPAPEPNKSYRNLGGGSAIGPRRPKHNDEDDDDEEKEEKKNAECEEVPESPRPRSPFLRELQMNTLAKNYRAKCLEVDVVGEEREKMGFDPSQQAEQMGALRSWVNPASPTPS</sequence>
<feature type="compositionally biased region" description="Basic and acidic residues" evidence="2">
    <location>
        <begin position="601"/>
        <end position="615"/>
    </location>
</feature>
<reference evidence="5 6" key="1">
    <citation type="journal article" date="2013" name="Genome Biol.">
        <title>Genome of Acanthamoeba castellanii highlights extensive lateral gene transfer and early evolution of tyrosine kinase signaling.</title>
        <authorList>
            <person name="Clarke M."/>
            <person name="Lohan A.J."/>
            <person name="Liu B."/>
            <person name="Lagkouvardos I."/>
            <person name="Roy S."/>
            <person name="Zafar N."/>
            <person name="Bertelli C."/>
            <person name="Schilde C."/>
            <person name="Kianianmomeni A."/>
            <person name="Burglin T.R."/>
            <person name="Frech C."/>
            <person name="Turcotte B."/>
            <person name="Kopec K.O."/>
            <person name="Synnott J.M."/>
            <person name="Choo C."/>
            <person name="Paponov I."/>
            <person name="Finkler A."/>
            <person name="Soon Heng Tan C."/>
            <person name="Hutchins A.P."/>
            <person name="Weinmeier T."/>
            <person name="Rattei T."/>
            <person name="Chu J.S."/>
            <person name="Gimenez G."/>
            <person name="Irimia M."/>
            <person name="Rigden D.J."/>
            <person name="Fitzpatrick D.A."/>
            <person name="Lorenzo-Morales J."/>
            <person name="Bateman A."/>
            <person name="Chiu C.H."/>
            <person name="Tang P."/>
            <person name="Hegemann P."/>
            <person name="Fromm H."/>
            <person name="Raoult D."/>
            <person name="Greub G."/>
            <person name="Miranda-Saavedra D."/>
            <person name="Chen N."/>
            <person name="Nash P."/>
            <person name="Ginger M.L."/>
            <person name="Horn M."/>
            <person name="Schaap P."/>
            <person name="Caler L."/>
            <person name="Loftus B."/>
        </authorList>
    </citation>
    <scope>NUCLEOTIDE SEQUENCE [LARGE SCALE GENOMIC DNA]</scope>
    <source>
        <strain evidence="5 6">Neff</strain>
    </source>
</reference>
<keyword evidence="1" id="KW-0343">GTPase activation</keyword>
<dbReference type="GO" id="GO:0005096">
    <property type="term" value="F:GTPase activator activity"/>
    <property type="evidence" value="ECO:0007669"/>
    <property type="project" value="UniProtKB-KW"/>
</dbReference>
<feature type="region of interest" description="Disordered" evidence="2">
    <location>
        <begin position="698"/>
        <end position="760"/>
    </location>
</feature>
<dbReference type="Gene3D" id="2.30.29.30">
    <property type="entry name" value="Pleckstrin-homology domain (PH domain)/Phosphotyrosine-binding domain (PTB)"/>
    <property type="match status" value="1"/>
</dbReference>
<feature type="compositionally biased region" description="Polar residues" evidence="2">
    <location>
        <begin position="646"/>
        <end position="660"/>
    </location>
</feature>
<dbReference type="PROSITE" id="PS50003">
    <property type="entry name" value="PH_DOMAIN"/>
    <property type="match status" value="1"/>
</dbReference>
<feature type="domain" description="PH" evidence="3">
    <location>
        <begin position="119"/>
        <end position="226"/>
    </location>
</feature>
<dbReference type="InterPro" id="IPR011993">
    <property type="entry name" value="PH-like_dom_sf"/>
</dbReference>
<dbReference type="SMART" id="SM00233">
    <property type="entry name" value="PH"/>
    <property type="match status" value="1"/>
</dbReference>
<evidence type="ECO:0000256" key="2">
    <source>
        <dbReference type="SAM" id="MobiDB-lite"/>
    </source>
</evidence>
<accession>L8GGU5</accession>
<dbReference type="AlphaFoldDB" id="L8GGU5"/>
<dbReference type="PANTHER" id="PTHR45808">
    <property type="entry name" value="RHO GTPASE-ACTIVATING PROTEIN 68F"/>
    <property type="match status" value="1"/>
</dbReference>
<evidence type="ECO:0000313" key="6">
    <source>
        <dbReference type="Proteomes" id="UP000011083"/>
    </source>
</evidence>
<feature type="region of interest" description="Disordered" evidence="2">
    <location>
        <begin position="19"/>
        <end position="58"/>
    </location>
</feature>
<organism evidence="5 6">
    <name type="scientific">Acanthamoeba castellanii (strain ATCC 30010 / Neff)</name>
    <dbReference type="NCBI Taxonomy" id="1257118"/>
    <lineage>
        <taxon>Eukaryota</taxon>
        <taxon>Amoebozoa</taxon>
        <taxon>Discosea</taxon>
        <taxon>Longamoebia</taxon>
        <taxon>Centramoebida</taxon>
        <taxon>Acanthamoebidae</taxon>
        <taxon>Acanthamoeba</taxon>
    </lineage>
</organism>
<dbReference type="Proteomes" id="UP000011083">
    <property type="component" value="Unassembled WGS sequence"/>
</dbReference>
<protein>
    <submittedName>
        <fullName evidence="5">PH domain containing protein</fullName>
    </submittedName>
</protein>
<dbReference type="Gene3D" id="1.10.555.10">
    <property type="entry name" value="Rho GTPase activation protein"/>
    <property type="match status" value="1"/>
</dbReference>
<dbReference type="GO" id="GO:0007264">
    <property type="term" value="P:small GTPase-mediated signal transduction"/>
    <property type="evidence" value="ECO:0007669"/>
    <property type="project" value="TreeGrafter"/>
</dbReference>
<evidence type="ECO:0000259" key="3">
    <source>
        <dbReference type="PROSITE" id="PS50003"/>
    </source>
</evidence>
<dbReference type="PANTHER" id="PTHR45808:SF2">
    <property type="entry name" value="RHO GTPASE-ACTIVATING PROTEIN 68F"/>
    <property type="match status" value="1"/>
</dbReference>
<dbReference type="PROSITE" id="PS50238">
    <property type="entry name" value="RHOGAP"/>
    <property type="match status" value="1"/>
</dbReference>
<dbReference type="GeneID" id="14912429"/>
<dbReference type="EMBL" id="KB008145">
    <property type="protein sequence ID" value="ELR11968.1"/>
    <property type="molecule type" value="Genomic_DNA"/>
</dbReference>
<feature type="domain" description="Rho-GAP" evidence="4">
    <location>
        <begin position="276"/>
        <end position="452"/>
    </location>
</feature>